<gene>
    <name evidence="1" type="ORF">PFISCL1PPCAC_2887</name>
</gene>
<evidence type="ECO:0000313" key="2">
    <source>
        <dbReference type="Proteomes" id="UP001432322"/>
    </source>
</evidence>
<protein>
    <submittedName>
        <fullName evidence="1">Uncharacterized protein</fullName>
    </submittedName>
</protein>
<proteinExistence type="predicted"/>
<organism evidence="1 2">
    <name type="scientific">Pristionchus fissidentatus</name>
    <dbReference type="NCBI Taxonomy" id="1538716"/>
    <lineage>
        <taxon>Eukaryota</taxon>
        <taxon>Metazoa</taxon>
        <taxon>Ecdysozoa</taxon>
        <taxon>Nematoda</taxon>
        <taxon>Chromadorea</taxon>
        <taxon>Rhabditida</taxon>
        <taxon>Rhabditina</taxon>
        <taxon>Diplogasteromorpha</taxon>
        <taxon>Diplogasteroidea</taxon>
        <taxon>Neodiplogasteridae</taxon>
        <taxon>Pristionchus</taxon>
    </lineage>
</organism>
<keyword evidence="2" id="KW-1185">Reference proteome</keyword>
<dbReference type="PANTHER" id="PTHR33435">
    <property type="entry name" value="PROTEIN CBG21870-RELATED"/>
    <property type="match status" value="1"/>
</dbReference>
<name>A0AAV5UZD0_9BILA</name>
<dbReference type="PANTHER" id="PTHR33435:SF3">
    <property type="entry name" value="PROTEIN CBG21870"/>
    <property type="match status" value="1"/>
</dbReference>
<feature type="non-terminal residue" evidence="1">
    <location>
        <position position="296"/>
    </location>
</feature>
<dbReference type="EMBL" id="BTSY01000001">
    <property type="protein sequence ID" value="GMT11590.1"/>
    <property type="molecule type" value="Genomic_DNA"/>
</dbReference>
<sequence>MFADDKNSKCERFISRHPCRGAIGVDAFADSRLWSTGGLLWCVPPPSLLCRTLAWMRGTRTTCILGLPYWTSHPVFTSLFPPHHSPPFVKDYIMYPEGSHVLIPGEGARAPATMRSYRGSIKKLRDFAIDRGLDPSCPTSLIIYSLQKVNEGKALSTLRTLSAAFTHFVSPPPPILSQILSNIHHTTRRLIPVAHHAHVPREHIDCLIQYATNHPEDLSSLRTAVGAALSFSALLRLLWSSGYLRLTIRRAKNDQFSEGRNTFVSIVESSPTFSLFHAYKERVPSSVWVFPSLSNP</sequence>
<comment type="caution">
    <text evidence="1">The sequence shown here is derived from an EMBL/GenBank/DDBJ whole genome shotgun (WGS) entry which is preliminary data.</text>
</comment>
<evidence type="ECO:0000313" key="1">
    <source>
        <dbReference type="EMBL" id="GMT11590.1"/>
    </source>
</evidence>
<dbReference type="AlphaFoldDB" id="A0AAV5UZD0"/>
<accession>A0AAV5UZD0</accession>
<reference evidence="1" key="1">
    <citation type="submission" date="2023-10" db="EMBL/GenBank/DDBJ databases">
        <title>Genome assembly of Pristionchus species.</title>
        <authorList>
            <person name="Yoshida K."/>
            <person name="Sommer R.J."/>
        </authorList>
    </citation>
    <scope>NUCLEOTIDE SEQUENCE</scope>
    <source>
        <strain evidence="1">RS5133</strain>
    </source>
</reference>
<dbReference type="Proteomes" id="UP001432322">
    <property type="component" value="Unassembled WGS sequence"/>
</dbReference>